<reference evidence="3" key="1">
    <citation type="submission" date="2022-11" db="UniProtKB">
        <authorList>
            <consortium name="WormBaseParasite"/>
        </authorList>
    </citation>
    <scope>IDENTIFICATION</scope>
</reference>
<dbReference type="Proteomes" id="UP000887574">
    <property type="component" value="Unplaced"/>
</dbReference>
<evidence type="ECO:0000313" key="2">
    <source>
        <dbReference type="Proteomes" id="UP000887574"/>
    </source>
</evidence>
<accession>A0A915DD24</accession>
<feature type="chain" id="PRO_5037311359" evidence="1">
    <location>
        <begin position="21"/>
        <end position="124"/>
    </location>
</feature>
<dbReference type="AlphaFoldDB" id="A0A915DD24"/>
<keyword evidence="1" id="KW-0732">Signal</keyword>
<dbReference type="WBParaSite" id="jg18151">
    <property type="protein sequence ID" value="jg18151"/>
    <property type="gene ID" value="jg18151"/>
</dbReference>
<organism evidence="2 3">
    <name type="scientific">Ditylenchus dipsaci</name>
    <dbReference type="NCBI Taxonomy" id="166011"/>
    <lineage>
        <taxon>Eukaryota</taxon>
        <taxon>Metazoa</taxon>
        <taxon>Ecdysozoa</taxon>
        <taxon>Nematoda</taxon>
        <taxon>Chromadorea</taxon>
        <taxon>Rhabditida</taxon>
        <taxon>Tylenchina</taxon>
        <taxon>Tylenchomorpha</taxon>
        <taxon>Sphaerularioidea</taxon>
        <taxon>Anguinidae</taxon>
        <taxon>Anguininae</taxon>
        <taxon>Ditylenchus</taxon>
    </lineage>
</organism>
<sequence length="124" mass="13516">MSQLLKLTIFLCSCICLSVAQWPRWEERTLDCTSSGRKDQCLLIAPKAKIQRDSSKYKCKVEPMPQHAWNTLAKGPTRLACPIGCEPDADLSVIQSAPSTTNSARNTTLTANTGMKKKASGICG</sequence>
<evidence type="ECO:0000256" key="1">
    <source>
        <dbReference type="SAM" id="SignalP"/>
    </source>
</evidence>
<keyword evidence="2" id="KW-1185">Reference proteome</keyword>
<proteinExistence type="predicted"/>
<protein>
    <submittedName>
        <fullName evidence="3">Secreted protein</fullName>
    </submittedName>
</protein>
<feature type="signal peptide" evidence="1">
    <location>
        <begin position="1"/>
        <end position="20"/>
    </location>
</feature>
<name>A0A915DD24_9BILA</name>
<evidence type="ECO:0000313" key="3">
    <source>
        <dbReference type="WBParaSite" id="jg18151"/>
    </source>
</evidence>